<dbReference type="InterPro" id="IPR011989">
    <property type="entry name" value="ARM-like"/>
</dbReference>
<evidence type="ECO:0000256" key="2">
    <source>
        <dbReference type="ARBA" id="ARBA00022448"/>
    </source>
</evidence>
<proteinExistence type="predicted"/>
<protein>
    <recommendedName>
        <fullName evidence="6">Clathrin adaptor alpha/beta/gamma-adaptin appendage Ig-like subdomain domain-containing protein</fullName>
    </recommendedName>
</protein>
<dbReference type="EMBL" id="BEGY01000064">
    <property type="protein sequence ID" value="GAX81374.1"/>
    <property type="molecule type" value="Genomic_DNA"/>
</dbReference>
<comment type="caution">
    <text evidence="7">The sequence shown here is derived from an EMBL/GenBank/DDBJ whole genome shotgun (WGS) entry which is preliminary data.</text>
</comment>
<dbReference type="GO" id="GO:0030131">
    <property type="term" value="C:clathrin adaptor complex"/>
    <property type="evidence" value="ECO:0007669"/>
    <property type="project" value="InterPro"/>
</dbReference>
<feature type="region of interest" description="Disordered" evidence="5">
    <location>
        <begin position="660"/>
        <end position="687"/>
    </location>
</feature>
<evidence type="ECO:0000259" key="6">
    <source>
        <dbReference type="SMART" id="SM00809"/>
    </source>
</evidence>
<dbReference type="Gene3D" id="3.30.310.10">
    <property type="entry name" value="TATA-Binding Protein"/>
    <property type="match status" value="1"/>
</dbReference>
<feature type="domain" description="Clathrin adaptor alpha/beta/gamma-adaptin appendage Ig-like subdomain" evidence="6">
    <location>
        <begin position="997"/>
        <end position="1108"/>
    </location>
</feature>
<evidence type="ECO:0000256" key="5">
    <source>
        <dbReference type="SAM" id="MobiDB-lite"/>
    </source>
</evidence>
<keyword evidence="8" id="KW-1185">Reference proteome</keyword>
<dbReference type="GO" id="GO:0016192">
    <property type="term" value="P:vesicle-mediated transport"/>
    <property type="evidence" value="ECO:0007669"/>
    <property type="project" value="InterPro"/>
</dbReference>
<dbReference type="Pfam" id="PF02883">
    <property type="entry name" value="Alpha_adaptinC2"/>
    <property type="match status" value="1"/>
</dbReference>
<name>A0A250XE69_9CHLO</name>
<dbReference type="SUPFAM" id="SSF49348">
    <property type="entry name" value="Clathrin adaptor appendage domain"/>
    <property type="match status" value="1"/>
</dbReference>
<dbReference type="Pfam" id="PF01602">
    <property type="entry name" value="Adaptin_N"/>
    <property type="match status" value="1"/>
</dbReference>
<evidence type="ECO:0000256" key="1">
    <source>
        <dbReference type="ARBA" id="ARBA00004308"/>
    </source>
</evidence>
<dbReference type="InterPro" id="IPR012295">
    <property type="entry name" value="TBP_dom_sf"/>
</dbReference>
<dbReference type="SMART" id="SM00809">
    <property type="entry name" value="Alpha_adaptinC2"/>
    <property type="match status" value="1"/>
</dbReference>
<keyword evidence="3" id="KW-0653">Protein transport</keyword>
<reference evidence="7 8" key="1">
    <citation type="submission" date="2017-08" db="EMBL/GenBank/DDBJ databases">
        <title>Acidophilic green algal genome provides insights into adaptation to an acidic environment.</title>
        <authorList>
            <person name="Hirooka S."/>
            <person name="Hirose Y."/>
            <person name="Kanesaki Y."/>
            <person name="Higuchi S."/>
            <person name="Fujiwara T."/>
            <person name="Onuma R."/>
            <person name="Era A."/>
            <person name="Ohbayashi R."/>
            <person name="Uzuka A."/>
            <person name="Nozaki H."/>
            <person name="Yoshikawa H."/>
            <person name="Miyagishima S.Y."/>
        </authorList>
    </citation>
    <scope>NUCLEOTIDE SEQUENCE [LARGE SCALE GENOMIC DNA]</scope>
    <source>
        <strain evidence="7 8">NIES-2499</strain>
    </source>
</reference>
<evidence type="ECO:0000313" key="7">
    <source>
        <dbReference type="EMBL" id="GAX81374.1"/>
    </source>
</evidence>
<dbReference type="Pfam" id="PF02296">
    <property type="entry name" value="Alpha_adaptin_C"/>
    <property type="match status" value="1"/>
</dbReference>
<dbReference type="InterPro" id="IPR050840">
    <property type="entry name" value="Adaptor_Complx_Large_Subunit"/>
</dbReference>
<evidence type="ECO:0000256" key="3">
    <source>
        <dbReference type="ARBA" id="ARBA00022927"/>
    </source>
</evidence>
<dbReference type="Proteomes" id="UP000232323">
    <property type="component" value="Unassembled WGS sequence"/>
</dbReference>
<evidence type="ECO:0000256" key="4">
    <source>
        <dbReference type="ARBA" id="ARBA00023136"/>
    </source>
</evidence>
<evidence type="ECO:0000313" key="8">
    <source>
        <dbReference type="Proteomes" id="UP000232323"/>
    </source>
</evidence>
<keyword evidence="4" id="KW-0472">Membrane</keyword>
<dbReference type="AlphaFoldDB" id="A0A250XE69"/>
<gene>
    <name evidence="7" type="ORF">CEUSTIGMA_g8805.t1</name>
</gene>
<organism evidence="7 8">
    <name type="scientific">Chlamydomonas eustigma</name>
    <dbReference type="NCBI Taxonomy" id="1157962"/>
    <lineage>
        <taxon>Eukaryota</taxon>
        <taxon>Viridiplantae</taxon>
        <taxon>Chlorophyta</taxon>
        <taxon>core chlorophytes</taxon>
        <taxon>Chlorophyceae</taxon>
        <taxon>CS clade</taxon>
        <taxon>Chlamydomonadales</taxon>
        <taxon>Chlamydomonadaceae</taxon>
        <taxon>Chlamydomonas</taxon>
    </lineage>
</organism>
<dbReference type="InterPro" id="IPR009028">
    <property type="entry name" value="Coatomer/calthrin_app_sub_C"/>
</dbReference>
<dbReference type="SUPFAM" id="SSF55711">
    <property type="entry name" value="Subdomain of clathrin and coatomer appendage domain"/>
    <property type="match status" value="1"/>
</dbReference>
<dbReference type="PANTHER" id="PTHR22780">
    <property type="entry name" value="ADAPTIN, ALPHA/GAMMA/EPSILON"/>
    <property type="match status" value="1"/>
</dbReference>
<comment type="subcellular location">
    <subcellularLocation>
        <location evidence="1">Endomembrane system</location>
    </subcellularLocation>
</comment>
<dbReference type="InterPro" id="IPR016024">
    <property type="entry name" value="ARM-type_fold"/>
</dbReference>
<dbReference type="GO" id="GO:0012505">
    <property type="term" value="C:endomembrane system"/>
    <property type="evidence" value="ECO:0007669"/>
    <property type="project" value="UniProtKB-SubCell"/>
</dbReference>
<feature type="region of interest" description="Disordered" evidence="5">
    <location>
        <begin position="904"/>
        <end position="926"/>
    </location>
</feature>
<dbReference type="SUPFAM" id="SSF48371">
    <property type="entry name" value="ARM repeat"/>
    <property type="match status" value="1"/>
</dbReference>
<dbReference type="STRING" id="1157962.A0A250XE69"/>
<accession>A0A250XE69</accession>
<dbReference type="InterPro" id="IPR002553">
    <property type="entry name" value="Clathrin/coatomer_adapt-like_N"/>
</dbReference>
<dbReference type="OrthoDB" id="413467at2759"/>
<dbReference type="InterPro" id="IPR008152">
    <property type="entry name" value="Clathrin_a/b/g-adaptin_app_Ig"/>
</dbReference>
<dbReference type="InterPro" id="IPR013041">
    <property type="entry name" value="Clathrin_app_Ig-like_sf"/>
</dbReference>
<dbReference type="Gene3D" id="1.25.10.10">
    <property type="entry name" value="Leucine-rich Repeat Variant"/>
    <property type="match status" value="1"/>
</dbReference>
<dbReference type="Gene3D" id="2.60.40.1230">
    <property type="match status" value="1"/>
</dbReference>
<keyword evidence="2" id="KW-0813">Transport</keyword>
<dbReference type="GO" id="GO:0006886">
    <property type="term" value="P:intracellular protein transport"/>
    <property type="evidence" value="ECO:0007669"/>
    <property type="project" value="InterPro"/>
</dbReference>
<sequence>MSKTVFMRGLQNFIQDIRACQNKEQEQKRVDKELAKIREKFGDDKHQLDGYDRRKYIWKLLYIYMLGYDIDFGHRQACDLIPKPKYKDKQVGYMACSILLHEGDEFLRLAINGIRSDLISRNEAFECLALSFIGSVGGGEMAETLVPDILKLLCNGATRPLVKKRAALCLLKMIRKTPADQQVVNPDTFVPTLNDLLEEHDPGLLLSVVTLLAGILARNGPGGYEPCQSRLIRLLERLIGVNTLKPPDIGPEYLFYGIPSPWLQPLAASEYLFYGIPSPWLQAKCLRALQYFAAPEVPADRASLNAMLQVIIDGKNANSDVSKPGINPNKANAIYAIMFEAISLALHLDMDAKLLESSVVALGTFLTIKEANIKYLALESFARLALLPDILVAIRHHQPTVLASMRDPDISIRKKAMDLLFTMCDANNAPDLVGELLAYLVTADFTMREELVLKIAILAEKFAPTVQWYVDTAMHLLERAGDFVNEDIWHRVVQLVTNNESMQQYAARNMVALLRRGGSHESVVCTAAYLLGEYGRLIKEEVLPMDQFRLLNSLFPAASQNAKGLLMTAFIKIYLLAPQDQNLKKEIVSLFERFQKFMDAELQQRAAEYLTLADQPQAAVEKFILPMPKWPERESTLLRQLQKREGTEDDVSSSAVLGTAASGQVPDVQTQTLQPSASQSPPPPAAAASIDLLGDEALLGPSTSDPFAVLQSSASAGMTSNSQVAPAKPPPSNPVDLLSDLFSDTVLSTAPAPVPASVPAPAPVAVSNPFVAAFPSAGPAQVAGSYPTQMTGSYPPQMTGSYPTQMTGSYPSQMTGSYPTQMTGSYPPQMTAGMTPPTYPTAAPSAGPFAVPPPAPIMAPPIPLMAPASVMNPFASSLPISSASAPAPIPLAASAAFSPFGASASGQVSAGPSAGPTGGAPTPYAGPTGGVPSAFLPSYPAPIPAYTLPPAMPPPPVIAAPPTAGGFNDPFGDQAFGAPPVSLPPPVATGDVNAWFNSLLNKERGIFYEDQYLQVGVQARYTEGRGDFTLFLGNKSAEHPLSQVSVVVNSAASVTAAITAPVPVQILPKQQLQVPIQLTCLAPVTDVPSLHLAYVIGNQSLQQQLQIPVANHKFLVPDTTVAKELFFEQWKLYGNPPNKAQEMVSRETPLSTAPIISVVQQAGLGVEHGYLDPSPYNEAGAAYFVFGTPGSKQRALVMCRVEGNPQNMAQFRVTVSSPLPQLSASTKDMIVSKLKSISPS</sequence>
<dbReference type="InterPro" id="IPR003164">
    <property type="entry name" value="Clathrin_a-adaptin_app_sub_C"/>
</dbReference>